<gene>
    <name evidence="2" type="ORF">PEVE_00033556</name>
</gene>
<name>A0ABN8LET7_9CNID</name>
<protein>
    <submittedName>
        <fullName evidence="2">Uncharacterized protein</fullName>
    </submittedName>
</protein>
<feature type="signal peptide" evidence="1">
    <location>
        <begin position="1"/>
        <end position="17"/>
    </location>
</feature>
<keyword evidence="1" id="KW-0732">Signal</keyword>
<accession>A0ABN8LET7</accession>
<evidence type="ECO:0000256" key="1">
    <source>
        <dbReference type="SAM" id="SignalP"/>
    </source>
</evidence>
<dbReference type="Proteomes" id="UP001159427">
    <property type="component" value="Unassembled WGS sequence"/>
</dbReference>
<keyword evidence="3" id="KW-1185">Reference proteome</keyword>
<dbReference type="EMBL" id="CALNXI010000005">
    <property type="protein sequence ID" value="CAH3014060.1"/>
    <property type="molecule type" value="Genomic_DNA"/>
</dbReference>
<organism evidence="2 3">
    <name type="scientific">Porites evermanni</name>
    <dbReference type="NCBI Taxonomy" id="104178"/>
    <lineage>
        <taxon>Eukaryota</taxon>
        <taxon>Metazoa</taxon>
        <taxon>Cnidaria</taxon>
        <taxon>Anthozoa</taxon>
        <taxon>Hexacorallia</taxon>
        <taxon>Scleractinia</taxon>
        <taxon>Fungiina</taxon>
        <taxon>Poritidae</taxon>
        <taxon>Porites</taxon>
    </lineage>
</organism>
<reference evidence="2 3" key="1">
    <citation type="submission" date="2022-05" db="EMBL/GenBank/DDBJ databases">
        <authorList>
            <consortium name="Genoscope - CEA"/>
            <person name="William W."/>
        </authorList>
    </citation>
    <scope>NUCLEOTIDE SEQUENCE [LARGE SCALE GENOMIC DNA]</scope>
</reference>
<feature type="chain" id="PRO_5045747836" evidence="1">
    <location>
        <begin position="18"/>
        <end position="261"/>
    </location>
</feature>
<proteinExistence type="predicted"/>
<evidence type="ECO:0000313" key="2">
    <source>
        <dbReference type="EMBL" id="CAH3014060.1"/>
    </source>
</evidence>
<evidence type="ECO:0000313" key="3">
    <source>
        <dbReference type="Proteomes" id="UP001159427"/>
    </source>
</evidence>
<comment type="caution">
    <text evidence="2">The sequence shown here is derived from an EMBL/GenBank/DDBJ whole genome shotgun (WGS) entry which is preliminary data.</text>
</comment>
<sequence>MKAFFLVAALLLGTSSANPQASKRTLTCSKFPRQLSGRLYLTEEQGTYDVRFNLDIERQFFQAEFTEHGEKFSMYLDQKNNKYYLVHPGGCIAGDPSTAQMFPLNPGEFSQYLTPVASGKLGLNGASVNLYSVKTDEGSGMVTLEGGDACIPVTFAYHDDSSSDYASYFDLQPSVDPKKMKIPEECINGRPSIPARLVRISEAVKRGFTGITVNKRGFPWTGAYEGVHKRGFPWVTQGTDILSSFQFAFTSTVEIIRAVLA</sequence>